<dbReference type="Proteomes" id="UP001375240">
    <property type="component" value="Unassembled WGS sequence"/>
</dbReference>
<keyword evidence="3" id="KW-1185">Reference proteome</keyword>
<feature type="region of interest" description="Disordered" evidence="1">
    <location>
        <begin position="1"/>
        <end position="55"/>
    </location>
</feature>
<evidence type="ECO:0000313" key="3">
    <source>
        <dbReference type="Proteomes" id="UP001375240"/>
    </source>
</evidence>
<dbReference type="EMBL" id="JAVHNQ010000001">
    <property type="protein sequence ID" value="KAK6359265.1"/>
    <property type="molecule type" value="Genomic_DNA"/>
</dbReference>
<reference evidence="2 3" key="1">
    <citation type="submission" date="2019-10" db="EMBL/GenBank/DDBJ databases">
        <authorList>
            <person name="Palmer J.M."/>
        </authorList>
    </citation>
    <scope>NUCLEOTIDE SEQUENCE [LARGE SCALE GENOMIC DNA]</scope>
    <source>
        <strain evidence="2 3">TWF696</strain>
    </source>
</reference>
<organism evidence="2 3">
    <name type="scientific">Orbilia brochopaga</name>
    <dbReference type="NCBI Taxonomy" id="3140254"/>
    <lineage>
        <taxon>Eukaryota</taxon>
        <taxon>Fungi</taxon>
        <taxon>Dikarya</taxon>
        <taxon>Ascomycota</taxon>
        <taxon>Pezizomycotina</taxon>
        <taxon>Orbiliomycetes</taxon>
        <taxon>Orbiliales</taxon>
        <taxon>Orbiliaceae</taxon>
        <taxon>Orbilia</taxon>
    </lineage>
</organism>
<name>A0AAV9VB88_9PEZI</name>
<comment type="caution">
    <text evidence="2">The sequence shown here is derived from an EMBL/GenBank/DDBJ whole genome shotgun (WGS) entry which is preliminary data.</text>
</comment>
<accession>A0AAV9VB88</accession>
<evidence type="ECO:0000256" key="1">
    <source>
        <dbReference type="SAM" id="MobiDB-lite"/>
    </source>
</evidence>
<proteinExistence type="predicted"/>
<sequence>MPDRQAAANRTAERTAKHTAKRTAKRTTKRIEKRTAKRSAPEAPLRVRIRTPPPPITVEQRTERHIEGLKHMVRDIPAPTHEIHLPVEYKKSVEVALAAWEAKKVEWGDEKGYLWSPEGLIAEGSIEEIQHMHILKVKAGDRTCHPDFVSYQLQLQSSIHRLVRESN</sequence>
<gene>
    <name evidence="2" type="ORF">TWF696_000428</name>
</gene>
<protein>
    <submittedName>
        <fullName evidence="2">Uncharacterized protein</fullName>
    </submittedName>
</protein>
<dbReference type="AlphaFoldDB" id="A0AAV9VB88"/>
<feature type="compositionally biased region" description="Basic residues" evidence="1">
    <location>
        <begin position="17"/>
        <end position="28"/>
    </location>
</feature>
<evidence type="ECO:0000313" key="2">
    <source>
        <dbReference type="EMBL" id="KAK6359265.1"/>
    </source>
</evidence>